<evidence type="ECO:0000256" key="1">
    <source>
        <dbReference type="ARBA" id="ARBA00022741"/>
    </source>
</evidence>
<dbReference type="InterPro" id="IPR021030">
    <property type="entry name" value="DUF3731"/>
</dbReference>
<dbReference type="InterPro" id="IPR043129">
    <property type="entry name" value="ATPase_NBD"/>
</dbReference>
<dbReference type="PANTHER" id="PTHR42749">
    <property type="entry name" value="CELL SHAPE-DETERMINING PROTEIN MREB"/>
    <property type="match status" value="1"/>
</dbReference>
<dbReference type="EMBL" id="DSVQ01000012">
    <property type="protein sequence ID" value="HGT39265.1"/>
    <property type="molecule type" value="Genomic_DNA"/>
</dbReference>
<sequence length="940" mass="104108">MTLSSVTEQPHSRYVVGLDLGTTNSALAYVDTESSTPHIRTLAVPQVVAPGHVEALVTLPSFHYQPTPGESSPGALRLPWQQHDPAYTVGVYAREQGTLSPGRLISSAKSWLCHPGVDRTADLLPWQGADDVERLSPVAVNARYLLHFREAWDHHFPRHPLAEQDFVLTLPASFDEVARELTLRAAQQAGLNRVVLIEEPQAAFYAWIDKHADSWDRLVAPGQKILVCDIGGGTTDFTLIRVRRGPDGLVQFHRVAVGEHLILGGDNFDLALAHHLEVRLKGNGPLEPRQWSSLVRQCRQLKEILLGPEAPERYTLSLPGAGSKLIGGGWQIPVTRAEVEQVIVEGFFPLTPLESKPQRVQSGFQEFGLPYAPDPAVTRYLAAFLSAHRYAGDETPPVHVEPVPAPDPARPDMLLFNGGVFESPKLRQRLIDQLHAWFRRDDPHWSITVLENERLDLAVARGAAYYGMVRRGRGVRIAAGLPRTYYIGVEQDSLPQALCLCPAGLEPGQHIDLAERQFLLRIGQPIEFPLYYSSTRLTDRPGELVAIEREQLTALPPIRTVLRGARTGETGHVKVQLQARLAEIGTLDVWCVELDGKRRWKLLFDVRSATQTDVAAQASTAAEQGVLDEAVGAAARQVIAAAFRPSGEDPQRLMKQLHEVLGLPREEWPPTLLRQMWEALVEAAGGRKLSPVHEARWLNLLGLALRPGYGLAVDDWRVAETWKLVQGKLAFAAPMCRVEAWILWRRIAGGLASGQQQALAVPLMGVLKDGARSSGKPRSDAAGPQELVEQCRLLGSLEWLAPQLKHQLGEGMLHLAEEATHPGLRSAALWALGRIGARRPVYGPLNTVIARELAEEWLHRVLRLPGSDPMEAFAVMQLARNTGDRYRDIDEAVRRSVLKWMERTQAPPHFRQLVREVASLETEEQGLVFGEALPKGLRIL</sequence>
<name>A0A7C4QPR0_9PLAN</name>
<comment type="caution">
    <text evidence="3">The sequence shown here is derived from an EMBL/GenBank/DDBJ whole genome shotgun (WGS) entry which is preliminary data.</text>
</comment>
<dbReference type="AlphaFoldDB" id="A0A7C4QPR0"/>
<keyword evidence="2" id="KW-0067">ATP-binding</keyword>
<proteinExistence type="predicted"/>
<dbReference type="InterPro" id="IPR013126">
    <property type="entry name" value="Hsp_70_fam"/>
</dbReference>
<dbReference type="PANTHER" id="PTHR42749:SF1">
    <property type="entry name" value="CELL SHAPE-DETERMINING PROTEIN MREB"/>
    <property type="match status" value="1"/>
</dbReference>
<reference evidence="3" key="1">
    <citation type="journal article" date="2020" name="mSystems">
        <title>Genome- and Community-Level Interaction Insights into Carbon Utilization and Element Cycling Functions of Hydrothermarchaeota in Hydrothermal Sediment.</title>
        <authorList>
            <person name="Zhou Z."/>
            <person name="Liu Y."/>
            <person name="Xu W."/>
            <person name="Pan J."/>
            <person name="Luo Z.H."/>
            <person name="Li M."/>
        </authorList>
    </citation>
    <scope>NUCLEOTIDE SEQUENCE [LARGE SCALE GENOMIC DNA]</scope>
    <source>
        <strain evidence="3">SpSt-508</strain>
    </source>
</reference>
<evidence type="ECO:0000313" key="3">
    <source>
        <dbReference type="EMBL" id="HGT39265.1"/>
    </source>
</evidence>
<accession>A0A7C4QPR0</accession>
<dbReference type="PRINTS" id="PR00301">
    <property type="entry name" value="HEATSHOCK70"/>
</dbReference>
<dbReference type="CDD" id="cd10170">
    <property type="entry name" value="ASKHA_NBD_HSP70"/>
    <property type="match status" value="1"/>
</dbReference>
<dbReference type="GO" id="GO:0005524">
    <property type="term" value="F:ATP binding"/>
    <property type="evidence" value="ECO:0007669"/>
    <property type="project" value="UniProtKB-KW"/>
</dbReference>
<dbReference type="GO" id="GO:0140662">
    <property type="term" value="F:ATP-dependent protein folding chaperone"/>
    <property type="evidence" value="ECO:0007669"/>
    <property type="project" value="InterPro"/>
</dbReference>
<dbReference type="SUPFAM" id="SSF53067">
    <property type="entry name" value="Actin-like ATPase domain"/>
    <property type="match status" value="2"/>
</dbReference>
<gene>
    <name evidence="3" type="ORF">ENS64_08390</name>
</gene>
<dbReference type="Pfam" id="PF00012">
    <property type="entry name" value="HSP70"/>
    <property type="match status" value="1"/>
</dbReference>
<keyword evidence="1" id="KW-0547">Nucleotide-binding</keyword>
<dbReference type="Gene3D" id="3.30.420.40">
    <property type="match status" value="2"/>
</dbReference>
<evidence type="ECO:0000256" key="2">
    <source>
        <dbReference type="ARBA" id="ARBA00022840"/>
    </source>
</evidence>
<dbReference type="Pfam" id="PF12531">
    <property type="entry name" value="DUF3731"/>
    <property type="match status" value="1"/>
</dbReference>
<protein>
    <submittedName>
        <fullName evidence="3">Molecular chaperone DnaK</fullName>
    </submittedName>
</protein>
<organism evidence="3">
    <name type="scientific">Schlesneria paludicola</name>
    <dbReference type="NCBI Taxonomy" id="360056"/>
    <lineage>
        <taxon>Bacteria</taxon>
        <taxon>Pseudomonadati</taxon>
        <taxon>Planctomycetota</taxon>
        <taxon>Planctomycetia</taxon>
        <taxon>Planctomycetales</taxon>
        <taxon>Planctomycetaceae</taxon>
        <taxon>Schlesneria</taxon>
    </lineage>
</organism>